<dbReference type="GO" id="GO:0004177">
    <property type="term" value="F:aminopeptidase activity"/>
    <property type="evidence" value="ECO:0007669"/>
    <property type="project" value="TreeGrafter"/>
</dbReference>
<keyword evidence="2" id="KW-1185">Reference proteome</keyword>
<evidence type="ECO:0000313" key="2">
    <source>
        <dbReference type="Proteomes" id="UP000607559"/>
    </source>
</evidence>
<name>A0A8J2UEL1_9BACT</name>
<dbReference type="SUPFAM" id="SSF55486">
    <property type="entry name" value="Metalloproteases ('zincins'), catalytic domain"/>
    <property type="match status" value="1"/>
</dbReference>
<organism evidence="1 2">
    <name type="scientific">Puia dinghuensis</name>
    <dbReference type="NCBI Taxonomy" id="1792502"/>
    <lineage>
        <taxon>Bacteria</taxon>
        <taxon>Pseudomonadati</taxon>
        <taxon>Bacteroidota</taxon>
        <taxon>Chitinophagia</taxon>
        <taxon>Chitinophagales</taxon>
        <taxon>Chitinophagaceae</taxon>
        <taxon>Puia</taxon>
    </lineage>
</organism>
<dbReference type="CDD" id="cd20170">
    <property type="entry name" value="Peptidase_M90-like"/>
    <property type="match status" value="1"/>
</dbReference>
<proteinExistence type="predicted"/>
<dbReference type="EMBL" id="BMJC01000003">
    <property type="protein sequence ID" value="GGB04863.1"/>
    <property type="molecule type" value="Genomic_DNA"/>
</dbReference>
<dbReference type="Gene3D" id="3.40.390.10">
    <property type="entry name" value="Collagenase (Catalytic Domain)"/>
    <property type="match status" value="1"/>
</dbReference>
<sequence>MNLMELIVIFSLVLGILLLNRPVTVLVQRLYTKHQFKRFIAKETFYHSVVARHFRYYNRLGLEEQRKFLFRTWLFQHSKNFHYIEVEQSAEMPILVSAAAIQLTFGLEKFKLNYFDDIFILRDDYHYGFYSRPFMGHVDQTGIYLSWDNFMRGITGQTANCNVGLHEMAHALAYVNYITQTEEDKHFKKEFPGFSKVARPIFTSMQGENGAKNLLGDYAATNYHEFWAVAVEVFFESAVQMRHELPELYKAMVRLLNQDPLSCLTGSTTIIVRTEPAVQKTPALSNSMPA</sequence>
<dbReference type="InterPro" id="IPR010384">
    <property type="entry name" value="MtfA_fam"/>
</dbReference>
<gene>
    <name evidence="1" type="ORF">GCM10011511_30240</name>
</gene>
<dbReference type="PANTHER" id="PTHR30164:SF2">
    <property type="entry name" value="PROTEIN MTFA"/>
    <property type="match status" value="1"/>
</dbReference>
<dbReference type="GO" id="GO:0005829">
    <property type="term" value="C:cytosol"/>
    <property type="evidence" value="ECO:0007669"/>
    <property type="project" value="TreeGrafter"/>
</dbReference>
<protein>
    <recommendedName>
        <fullName evidence="3">Zinc-dependent peptidase</fullName>
    </recommendedName>
</protein>
<reference evidence="1" key="2">
    <citation type="submission" date="2020-09" db="EMBL/GenBank/DDBJ databases">
        <authorList>
            <person name="Sun Q."/>
            <person name="Zhou Y."/>
        </authorList>
    </citation>
    <scope>NUCLEOTIDE SEQUENCE</scope>
    <source>
        <strain evidence="1">CGMCC 1.15448</strain>
    </source>
</reference>
<dbReference type="AlphaFoldDB" id="A0A8J2UEL1"/>
<dbReference type="Gene3D" id="1.10.472.150">
    <property type="entry name" value="Glucose-regulated metallo-peptidase M90, N-terminal domain"/>
    <property type="match status" value="1"/>
</dbReference>
<dbReference type="GO" id="GO:0008237">
    <property type="term" value="F:metallopeptidase activity"/>
    <property type="evidence" value="ECO:0007669"/>
    <property type="project" value="InterPro"/>
</dbReference>
<evidence type="ECO:0000313" key="1">
    <source>
        <dbReference type="EMBL" id="GGB04863.1"/>
    </source>
</evidence>
<evidence type="ECO:0008006" key="3">
    <source>
        <dbReference type="Google" id="ProtNLM"/>
    </source>
</evidence>
<dbReference type="PANTHER" id="PTHR30164">
    <property type="entry name" value="MTFA PEPTIDASE"/>
    <property type="match status" value="1"/>
</dbReference>
<dbReference type="InterPro" id="IPR042252">
    <property type="entry name" value="MtfA_N"/>
</dbReference>
<comment type="caution">
    <text evidence="1">The sequence shown here is derived from an EMBL/GenBank/DDBJ whole genome shotgun (WGS) entry which is preliminary data.</text>
</comment>
<reference evidence="1" key="1">
    <citation type="journal article" date="2014" name="Int. J. Syst. Evol. Microbiol.">
        <title>Complete genome sequence of Corynebacterium casei LMG S-19264T (=DSM 44701T), isolated from a smear-ripened cheese.</title>
        <authorList>
            <consortium name="US DOE Joint Genome Institute (JGI-PGF)"/>
            <person name="Walter F."/>
            <person name="Albersmeier A."/>
            <person name="Kalinowski J."/>
            <person name="Ruckert C."/>
        </authorList>
    </citation>
    <scope>NUCLEOTIDE SEQUENCE</scope>
    <source>
        <strain evidence="1">CGMCC 1.15448</strain>
    </source>
</reference>
<dbReference type="Proteomes" id="UP000607559">
    <property type="component" value="Unassembled WGS sequence"/>
</dbReference>
<dbReference type="InterPro" id="IPR024079">
    <property type="entry name" value="MetalloPept_cat_dom_sf"/>
</dbReference>
<accession>A0A8J2UEL1</accession>
<dbReference type="Pfam" id="PF06167">
    <property type="entry name" value="Peptidase_M90"/>
    <property type="match status" value="1"/>
</dbReference>